<name>A0A937F598_9BACT</name>
<comment type="caution">
    <text evidence="1">The sequence shown here is derived from an EMBL/GenBank/DDBJ whole genome shotgun (WGS) entry which is preliminary data.</text>
</comment>
<reference evidence="1" key="1">
    <citation type="submission" date="2021-01" db="EMBL/GenBank/DDBJ databases">
        <title>Fulvivirga kasyanovii gen. nov., sp nov., a novel member of the phylum Bacteroidetes isolated from seawater in a mussel farm.</title>
        <authorList>
            <person name="Zhao L.-H."/>
            <person name="Wang Z.-J."/>
        </authorList>
    </citation>
    <scope>NUCLEOTIDE SEQUENCE</scope>
    <source>
        <strain evidence="1">2943</strain>
    </source>
</reference>
<keyword evidence="2" id="KW-1185">Reference proteome</keyword>
<dbReference type="RefSeq" id="WP_202244457.1">
    <property type="nucleotide sequence ID" value="NZ_JAESIY010000005.1"/>
</dbReference>
<protein>
    <submittedName>
        <fullName evidence="1">Uncharacterized protein</fullName>
    </submittedName>
</protein>
<gene>
    <name evidence="1" type="ORF">JL102_11055</name>
</gene>
<evidence type="ECO:0000313" key="2">
    <source>
        <dbReference type="Proteomes" id="UP000659388"/>
    </source>
</evidence>
<sequence>MKYQLIENYFETELFQNVVREYFDTVLAKLIGRHTTTSAKGLFIVDGKQWADYYDMPYHVHILTGLIPALFLYEKYMQERGYDSDNEADLYLRVFILGFSFHDSNKLLHAQQTSDRSDLEVGVSQLDEHVAELAVYEFLHSFDQHKSNVYYLALAAEDGSWVASEDYPITLNRDEIVGVQRKLAHLADGIASIQNENLESIERLHDSISRKLRGIQAIVPMSVSFIKVRHNPYTLLSQNLLQVARKVLLKNGKKVILALREGFVFWGEPVTEAEYAAIEKEYEQGSVEDIKFVELTNVDAQRCTFGFIGSAPFTYEVLDEVTDVMKNRFLALSPNTPAKIEDFDAFVTFSKQLVAAYGLPLECKDDNGRLLINYFETFDDGEDELFMKVYNLHKIQWLNTKENSEWNKDFKKWTEEQRELPKIIVLKDTGEEVSTIPALLQFISDKVNSTNALYKTYLNFIKTWLAIREQDDVDEYLEDLQNSIINHFESQEKKDSVKQQIFLKYFECPGHVNLQFLNDYSPEVPIKKEMCAFTGTAGTVPYKAVVAFGMKARGFSNRTVTSLSNKTSHISSLFAEENKLRASMFSTGDANLMIYHDFFEARLDIDRDIVTSCVKAKDELSVLEDGVIQFDKNAKFHYNLYNLDFIQLAPKVEPTFFLVRKCLRLVQHMGLRTYISGIMTPYTPHRAVFHFDNAPRFLKLLEWDSIRLIHVEEVLDEMYLVLRFGKDRIESNLLKIAQSRSAYFKLYYLLGDEDQNKIFDSLQKFYKKYPQKFKGMTVTEQLVKLAIKIDVGFRSGAEETWMIRTAMEYLRKYHKQGSTREDIIQKICGEIYRKLRLQKHDNMEVIKDFATAVYDDLFIKDWKGSIPPVNVEKDWIYQFAFLFKEHSLSFMRENTARKVYQQLVDKDQEVNEENVKSLLSKNSQKYVHEYMNLISNLKN</sequence>
<dbReference type="AlphaFoldDB" id="A0A937F598"/>
<dbReference type="Proteomes" id="UP000659388">
    <property type="component" value="Unassembled WGS sequence"/>
</dbReference>
<proteinExistence type="predicted"/>
<dbReference type="EMBL" id="JAESIY010000005">
    <property type="protein sequence ID" value="MBL3656672.1"/>
    <property type="molecule type" value="Genomic_DNA"/>
</dbReference>
<evidence type="ECO:0000313" key="1">
    <source>
        <dbReference type="EMBL" id="MBL3656672.1"/>
    </source>
</evidence>
<organism evidence="1 2">
    <name type="scientific">Fulvivirga sediminis</name>
    <dbReference type="NCBI Taxonomy" id="2803949"/>
    <lineage>
        <taxon>Bacteria</taxon>
        <taxon>Pseudomonadati</taxon>
        <taxon>Bacteroidota</taxon>
        <taxon>Cytophagia</taxon>
        <taxon>Cytophagales</taxon>
        <taxon>Fulvivirgaceae</taxon>
        <taxon>Fulvivirga</taxon>
    </lineage>
</organism>
<accession>A0A937F598</accession>